<keyword evidence="4" id="KW-0411">Iron-sulfur</keyword>
<comment type="caution">
    <text evidence="6">The sequence shown here is derived from an EMBL/GenBank/DDBJ whole genome shotgun (WGS) entry which is preliminary data.</text>
</comment>
<accession>A0A956NCR2</accession>
<dbReference type="Pfam" id="PF04060">
    <property type="entry name" value="FeS"/>
    <property type="match status" value="1"/>
</dbReference>
<evidence type="ECO:0000256" key="2">
    <source>
        <dbReference type="ARBA" id="ARBA00022723"/>
    </source>
</evidence>
<reference evidence="6" key="1">
    <citation type="submission" date="2020-04" db="EMBL/GenBank/DDBJ databases">
        <authorList>
            <person name="Zhang T."/>
        </authorList>
    </citation>
    <scope>NUCLEOTIDE SEQUENCE</scope>
    <source>
        <strain evidence="6">HKST-UBA02</strain>
    </source>
</reference>
<name>A0A956NCR2_UNCEI</name>
<proteinExistence type="predicted"/>
<dbReference type="PROSITE" id="PS51656">
    <property type="entry name" value="4FE4S"/>
    <property type="match status" value="1"/>
</dbReference>
<dbReference type="Gene3D" id="1.10.15.40">
    <property type="entry name" value="Electron transport complex subunit B, putative Fe-S cluster"/>
    <property type="match status" value="1"/>
</dbReference>
<organism evidence="6 7">
    <name type="scientific">Eiseniibacteriota bacterium</name>
    <dbReference type="NCBI Taxonomy" id="2212470"/>
    <lineage>
        <taxon>Bacteria</taxon>
        <taxon>Candidatus Eiseniibacteriota</taxon>
    </lineage>
</organism>
<evidence type="ECO:0000256" key="3">
    <source>
        <dbReference type="ARBA" id="ARBA00023004"/>
    </source>
</evidence>
<evidence type="ECO:0000256" key="1">
    <source>
        <dbReference type="ARBA" id="ARBA00022485"/>
    </source>
</evidence>
<feature type="non-terminal residue" evidence="6">
    <location>
        <position position="68"/>
    </location>
</feature>
<dbReference type="Proteomes" id="UP000739538">
    <property type="component" value="Unassembled WGS sequence"/>
</dbReference>
<evidence type="ECO:0000259" key="5">
    <source>
        <dbReference type="PROSITE" id="PS51656"/>
    </source>
</evidence>
<reference evidence="6" key="2">
    <citation type="journal article" date="2021" name="Microbiome">
        <title>Successional dynamics and alternative stable states in a saline activated sludge microbial community over 9 years.</title>
        <authorList>
            <person name="Wang Y."/>
            <person name="Ye J."/>
            <person name="Ju F."/>
            <person name="Liu L."/>
            <person name="Boyd J.A."/>
            <person name="Deng Y."/>
            <person name="Parks D.H."/>
            <person name="Jiang X."/>
            <person name="Yin X."/>
            <person name="Woodcroft B.J."/>
            <person name="Tyson G.W."/>
            <person name="Hugenholtz P."/>
            <person name="Polz M.F."/>
            <person name="Zhang T."/>
        </authorList>
    </citation>
    <scope>NUCLEOTIDE SEQUENCE</scope>
    <source>
        <strain evidence="6">HKST-UBA02</strain>
    </source>
</reference>
<evidence type="ECO:0000313" key="7">
    <source>
        <dbReference type="Proteomes" id="UP000739538"/>
    </source>
</evidence>
<keyword evidence="1" id="KW-0004">4Fe-4S</keyword>
<dbReference type="EMBL" id="JAGQHS010000059">
    <property type="protein sequence ID" value="MCA9756611.1"/>
    <property type="molecule type" value="Genomic_DNA"/>
</dbReference>
<dbReference type="GO" id="GO:0051539">
    <property type="term" value="F:4 iron, 4 sulfur cluster binding"/>
    <property type="evidence" value="ECO:0007669"/>
    <property type="project" value="UniProtKB-KW"/>
</dbReference>
<evidence type="ECO:0000313" key="6">
    <source>
        <dbReference type="EMBL" id="MCA9756611.1"/>
    </source>
</evidence>
<evidence type="ECO:0000256" key="4">
    <source>
        <dbReference type="ARBA" id="ARBA00023014"/>
    </source>
</evidence>
<keyword evidence="3" id="KW-0408">Iron</keyword>
<gene>
    <name evidence="6" type="ORF">KDA27_12480</name>
</gene>
<dbReference type="GO" id="GO:0046872">
    <property type="term" value="F:metal ion binding"/>
    <property type="evidence" value="ECO:0007669"/>
    <property type="project" value="UniProtKB-KW"/>
</dbReference>
<dbReference type="InterPro" id="IPR007202">
    <property type="entry name" value="4Fe-4S_dom"/>
</dbReference>
<protein>
    <submittedName>
        <fullName evidence="6">Fe-S cluster protein</fullName>
    </submittedName>
</protein>
<dbReference type="AlphaFoldDB" id="A0A956NCR2"/>
<sequence>MPIVTATLALGGLALVLTTLLVLAQKRLAVVEDPRIDVVEDMLPHANCGACGLPGCRPFAEALVQGAT</sequence>
<feature type="domain" description="4Fe-4S" evidence="5">
    <location>
        <begin position="31"/>
        <end position="68"/>
    </location>
</feature>
<keyword evidence="2" id="KW-0479">Metal-binding</keyword>